<keyword evidence="2" id="KW-1185">Reference proteome</keyword>
<evidence type="ECO:0000313" key="2">
    <source>
        <dbReference type="Proteomes" id="UP000050794"/>
    </source>
</evidence>
<sequence length="66" mass="7254">MVHRSALAGLAVGDQMRNHHPGAHRKPVELGWTCPSMKLCWHSPPDPLPPLHYAEVAESDLAEGNH</sequence>
<protein>
    <submittedName>
        <fullName evidence="1 3">Uncharacterized protein</fullName>
    </submittedName>
</protein>
<reference evidence="3" key="1">
    <citation type="submission" date="2016-06" db="UniProtKB">
        <authorList>
            <consortium name="WormBaseParasite"/>
        </authorList>
    </citation>
    <scope>IDENTIFICATION</scope>
</reference>
<gene>
    <name evidence="1" type="ORF">TCNE_LOCUS17294</name>
</gene>
<dbReference type="AlphaFoldDB" id="A0A183V973"/>
<organism evidence="2 3">
    <name type="scientific">Toxocara canis</name>
    <name type="common">Canine roundworm</name>
    <dbReference type="NCBI Taxonomy" id="6265"/>
    <lineage>
        <taxon>Eukaryota</taxon>
        <taxon>Metazoa</taxon>
        <taxon>Ecdysozoa</taxon>
        <taxon>Nematoda</taxon>
        <taxon>Chromadorea</taxon>
        <taxon>Rhabditida</taxon>
        <taxon>Spirurina</taxon>
        <taxon>Ascaridomorpha</taxon>
        <taxon>Ascaridoidea</taxon>
        <taxon>Toxocaridae</taxon>
        <taxon>Toxocara</taxon>
    </lineage>
</organism>
<name>A0A183V973_TOXCA</name>
<dbReference type="WBParaSite" id="TCNE_0001729401-mRNA-1">
    <property type="protein sequence ID" value="TCNE_0001729401-mRNA-1"/>
    <property type="gene ID" value="TCNE_0001729401"/>
</dbReference>
<evidence type="ECO:0000313" key="3">
    <source>
        <dbReference type="WBParaSite" id="TCNE_0001729401-mRNA-1"/>
    </source>
</evidence>
<evidence type="ECO:0000313" key="1">
    <source>
        <dbReference type="EMBL" id="VDM48615.1"/>
    </source>
</evidence>
<accession>A0A183V973</accession>
<proteinExistence type="predicted"/>
<dbReference type="Proteomes" id="UP000050794">
    <property type="component" value="Unassembled WGS sequence"/>
</dbReference>
<reference evidence="1 2" key="2">
    <citation type="submission" date="2018-11" db="EMBL/GenBank/DDBJ databases">
        <authorList>
            <consortium name="Pathogen Informatics"/>
        </authorList>
    </citation>
    <scope>NUCLEOTIDE SEQUENCE [LARGE SCALE GENOMIC DNA]</scope>
</reference>
<dbReference type="EMBL" id="UYWY01024310">
    <property type="protein sequence ID" value="VDM48615.1"/>
    <property type="molecule type" value="Genomic_DNA"/>
</dbReference>